<accession>A0AA37F3P4</accession>
<feature type="domain" description="DUF4350" evidence="3">
    <location>
        <begin position="98"/>
        <end position="262"/>
    </location>
</feature>
<feature type="region of interest" description="Disordered" evidence="1">
    <location>
        <begin position="1"/>
        <end position="56"/>
    </location>
</feature>
<organism evidence="4 5">
    <name type="scientific">Planomonospora parontospora</name>
    <dbReference type="NCBI Taxonomy" id="58119"/>
    <lineage>
        <taxon>Bacteria</taxon>
        <taxon>Bacillati</taxon>
        <taxon>Actinomycetota</taxon>
        <taxon>Actinomycetes</taxon>
        <taxon>Streptosporangiales</taxon>
        <taxon>Streptosporangiaceae</taxon>
        <taxon>Planomonospora</taxon>
    </lineage>
</organism>
<feature type="transmembrane region" description="Helical" evidence="2">
    <location>
        <begin position="68"/>
        <end position="86"/>
    </location>
</feature>
<evidence type="ECO:0000256" key="1">
    <source>
        <dbReference type="SAM" id="MobiDB-lite"/>
    </source>
</evidence>
<dbReference type="InterPro" id="IPR025646">
    <property type="entry name" value="DUF4350"/>
</dbReference>
<feature type="compositionally biased region" description="Low complexity" evidence="1">
    <location>
        <begin position="30"/>
        <end position="41"/>
    </location>
</feature>
<evidence type="ECO:0000313" key="5">
    <source>
        <dbReference type="Proteomes" id="UP000627984"/>
    </source>
</evidence>
<dbReference type="Proteomes" id="UP000627984">
    <property type="component" value="Unassembled WGS sequence"/>
</dbReference>
<keyword evidence="2" id="KW-0812">Transmembrane</keyword>
<keyword evidence="2" id="KW-1133">Transmembrane helix</keyword>
<protein>
    <submittedName>
        <fullName evidence="4">Membrane protein</fullName>
    </submittedName>
</protein>
<dbReference type="EMBL" id="BMQD01000004">
    <property type="protein sequence ID" value="GGK58385.1"/>
    <property type="molecule type" value="Genomic_DNA"/>
</dbReference>
<proteinExistence type="predicted"/>
<sequence>MTAGTPASPHGGPEASPRGGPEASSRGTADVAVPGQPVPGDGVPPSPDRAPSAPASPRVRDAWARWRGPLGVLALLAAFALVTALVTRPGTGGYLSAESTTPRGAHALAQLLRDQGVDVRPAGTVQEARELTGPDSLLVVAQSQFLADEALLRDLAALPGDRLLVEPVTQALQALAPEVGAGALTDVESRAPGCDLPAAVRAGTAVTGGVSYNPPPGARSCYGGALVSFSSGGRTVTVVGSGEFMTNERLADDGDAALAMNLAGTRPAVTWLAPSLPQAGAAEGKASVQDLIPPGVTWAAVQLLVAIGLLAVWRARRLGPVVTERLPVVVRAAETVEGRGRLYRSRGARDRAAAALRAAALDRIVPRLGLTADATPAEVVAALAVRTGQNAQQAGAVLYGAPPADDAGLMALARHLDILERQVSNA</sequence>
<evidence type="ECO:0000259" key="3">
    <source>
        <dbReference type="Pfam" id="PF14258"/>
    </source>
</evidence>
<evidence type="ECO:0000256" key="2">
    <source>
        <dbReference type="SAM" id="Phobius"/>
    </source>
</evidence>
<dbReference type="Pfam" id="PF14258">
    <property type="entry name" value="DUF4350"/>
    <property type="match status" value="1"/>
</dbReference>
<reference evidence="4" key="1">
    <citation type="journal article" date="2014" name="Int. J. Syst. Evol. Microbiol.">
        <title>Complete genome sequence of Corynebacterium casei LMG S-19264T (=DSM 44701T), isolated from a smear-ripened cheese.</title>
        <authorList>
            <consortium name="US DOE Joint Genome Institute (JGI-PGF)"/>
            <person name="Walter F."/>
            <person name="Albersmeier A."/>
            <person name="Kalinowski J."/>
            <person name="Ruckert C."/>
        </authorList>
    </citation>
    <scope>NUCLEOTIDE SEQUENCE</scope>
    <source>
        <strain evidence="4">JCM 3093</strain>
    </source>
</reference>
<name>A0AA37F3P4_9ACTN</name>
<reference evidence="4" key="2">
    <citation type="submission" date="2022-09" db="EMBL/GenBank/DDBJ databases">
        <authorList>
            <person name="Sun Q."/>
            <person name="Ohkuma M."/>
        </authorList>
    </citation>
    <scope>NUCLEOTIDE SEQUENCE</scope>
    <source>
        <strain evidence="4">JCM 3093</strain>
    </source>
</reference>
<evidence type="ECO:0000313" key="4">
    <source>
        <dbReference type="EMBL" id="GGK58385.1"/>
    </source>
</evidence>
<keyword evidence="2" id="KW-0472">Membrane</keyword>
<dbReference type="AlphaFoldDB" id="A0AA37F3P4"/>
<comment type="caution">
    <text evidence="4">The sequence shown here is derived from an EMBL/GenBank/DDBJ whole genome shotgun (WGS) entry which is preliminary data.</text>
</comment>
<gene>
    <name evidence="4" type="ORF">GCM10010126_17450</name>
</gene>
<dbReference type="RefSeq" id="WP_239319710.1">
    <property type="nucleotide sequence ID" value="NZ_JBHSVA010000001.1"/>
</dbReference>